<comment type="caution">
    <text evidence="1">The sequence shown here is derived from an EMBL/GenBank/DDBJ whole genome shotgun (WGS) entry which is preliminary data.</text>
</comment>
<protein>
    <submittedName>
        <fullName evidence="1">Uncharacterized protein</fullName>
    </submittedName>
</protein>
<dbReference type="AlphaFoldDB" id="A0A5C6B5G7"/>
<dbReference type="Proteomes" id="UP000320735">
    <property type="component" value="Unassembled WGS sequence"/>
</dbReference>
<keyword evidence="2" id="KW-1185">Reference proteome</keyword>
<dbReference type="EMBL" id="SJPP01000003">
    <property type="protein sequence ID" value="TWU06997.1"/>
    <property type="molecule type" value="Genomic_DNA"/>
</dbReference>
<accession>A0A5C6B5G7</accession>
<organism evidence="1 2">
    <name type="scientific">Symmachiella macrocystis</name>
    <dbReference type="NCBI Taxonomy" id="2527985"/>
    <lineage>
        <taxon>Bacteria</taxon>
        <taxon>Pseudomonadati</taxon>
        <taxon>Planctomycetota</taxon>
        <taxon>Planctomycetia</taxon>
        <taxon>Planctomycetales</taxon>
        <taxon>Planctomycetaceae</taxon>
        <taxon>Symmachiella</taxon>
    </lineage>
</organism>
<evidence type="ECO:0000313" key="2">
    <source>
        <dbReference type="Proteomes" id="UP000320735"/>
    </source>
</evidence>
<evidence type="ECO:0000313" key="1">
    <source>
        <dbReference type="EMBL" id="TWU06997.1"/>
    </source>
</evidence>
<reference evidence="1 2" key="1">
    <citation type="submission" date="2019-02" db="EMBL/GenBank/DDBJ databases">
        <title>Deep-cultivation of Planctomycetes and their phenomic and genomic characterization uncovers novel biology.</title>
        <authorList>
            <person name="Wiegand S."/>
            <person name="Jogler M."/>
            <person name="Boedeker C."/>
            <person name="Pinto D."/>
            <person name="Vollmers J."/>
            <person name="Rivas-Marin E."/>
            <person name="Kohn T."/>
            <person name="Peeters S.H."/>
            <person name="Heuer A."/>
            <person name="Rast P."/>
            <person name="Oberbeckmann S."/>
            <person name="Bunk B."/>
            <person name="Jeske O."/>
            <person name="Meyerdierks A."/>
            <person name="Storesund J.E."/>
            <person name="Kallscheuer N."/>
            <person name="Luecker S."/>
            <person name="Lage O.M."/>
            <person name="Pohl T."/>
            <person name="Merkel B.J."/>
            <person name="Hornburger P."/>
            <person name="Mueller R.-W."/>
            <person name="Bruemmer F."/>
            <person name="Labrenz M."/>
            <person name="Spormann A.M."/>
            <person name="Op Den Camp H."/>
            <person name="Overmann J."/>
            <person name="Amann R."/>
            <person name="Jetten M.S.M."/>
            <person name="Mascher T."/>
            <person name="Medema M.H."/>
            <person name="Devos D.P."/>
            <person name="Kaster A.-K."/>
            <person name="Ovreas L."/>
            <person name="Rohde M."/>
            <person name="Galperin M.Y."/>
            <person name="Jogler C."/>
        </authorList>
    </citation>
    <scope>NUCLEOTIDE SEQUENCE [LARGE SCALE GENOMIC DNA]</scope>
    <source>
        <strain evidence="1 2">CA54</strain>
    </source>
</reference>
<sequence length="58" mass="6825">MPMVLCYEWKSKIILPMQIPGLFPPKQRVFPHSLDCLRSTHTVHESLEMPVEIELIHQ</sequence>
<proteinExistence type="predicted"/>
<gene>
    <name evidence="1" type="ORF">CA54_54010</name>
</gene>
<name>A0A5C6B5G7_9PLAN</name>